<sequence length="207" mass="23333">MYTRELTLPVAFIDKWILWDHTPAAASGDHRPRILQKWVEAEAYSQLKTKASYALFGRTSYVSAAPRIDRDSGSDSLVRTRIASGNRTTSVVQGDRSLWFMEWAVIPRKLSFRPIASRLPIKREWPSEGHWIASEELRESSADGGIPTVSGQIYNAKVTEVQGGLLLSVPQYTGDEQRLRPRGRPLQGRGRARQGLIATIFRWDGRA</sequence>
<organism evidence="1 2">
    <name type="scientific">Rhamnella rubrinervis</name>
    <dbReference type="NCBI Taxonomy" id="2594499"/>
    <lineage>
        <taxon>Eukaryota</taxon>
        <taxon>Viridiplantae</taxon>
        <taxon>Streptophyta</taxon>
        <taxon>Embryophyta</taxon>
        <taxon>Tracheophyta</taxon>
        <taxon>Spermatophyta</taxon>
        <taxon>Magnoliopsida</taxon>
        <taxon>eudicotyledons</taxon>
        <taxon>Gunneridae</taxon>
        <taxon>Pentapetalae</taxon>
        <taxon>rosids</taxon>
        <taxon>fabids</taxon>
        <taxon>Rosales</taxon>
        <taxon>Rhamnaceae</taxon>
        <taxon>rhamnoid group</taxon>
        <taxon>Rhamneae</taxon>
        <taxon>Rhamnella</taxon>
    </lineage>
</organism>
<reference evidence="1" key="1">
    <citation type="submission" date="2020-03" db="EMBL/GenBank/DDBJ databases">
        <title>A high-quality chromosome-level genome assembly of a woody plant with both climbing and erect habits, Rhamnella rubrinervis.</title>
        <authorList>
            <person name="Lu Z."/>
            <person name="Yang Y."/>
            <person name="Zhu X."/>
            <person name="Sun Y."/>
        </authorList>
    </citation>
    <scope>NUCLEOTIDE SEQUENCE</scope>
    <source>
        <strain evidence="1">BYM</strain>
        <tissue evidence="1">Leaf</tissue>
    </source>
</reference>
<name>A0A8K0E3K5_9ROSA</name>
<dbReference type="Proteomes" id="UP000796880">
    <property type="component" value="Unassembled WGS sequence"/>
</dbReference>
<keyword evidence="2" id="KW-1185">Reference proteome</keyword>
<protein>
    <submittedName>
        <fullName evidence="1">Uncharacterized protein</fullName>
    </submittedName>
</protein>
<accession>A0A8K0E3K5</accession>
<dbReference type="EMBL" id="VOIH02000008">
    <property type="protein sequence ID" value="KAF3439109.1"/>
    <property type="molecule type" value="Genomic_DNA"/>
</dbReference>
<comment type="caution">
    <text evidence="1">The sequence shown here is derived from an EMBL/GenBank/DDBJ whole genome shotgun (WGS) entry which is preliminary data.</text>
</comment>
<evidence type="ECO:0000313" key="1">
    <source>
        <dbReference type="EMBL" id="KAF3439109.1"/>
    </source>
</evidence>
<dbReference type="AlphaFoldDB" id="A0A8K0E3K5"/>
<gene>
    <name evidence="1" type="ORF">FNV43_RR17384</name>
</gene>
<proteinExistence type="predicted"/>
<evidence type="ECO:0000313" key="2">
    <source>
        <dbReference type="Proteomes" id="UP000796880"/>
    </source>
</evidence>